<comment type="caution">
    <text evidence="2">The sequence shown here is derived from an EMBL/GenBank/DDBJ whole genome shotgun (WGS) entry which is preliminary data.</text>
</comment>
<dbReference type="Proteomes" id="UP001529510">
    <property type="component" value="Unassembled WGS sequence"/>
</dbReference>
<accession>A0ABD0PDB6</accession>
<dbReference type="PANTHER" id="PTHR24020">
    <property type="entry name" value="COLLAGEN ALPHA"/>
    <property type="match status" value="1"/>
</dbReference>
<feature type="domain" description="VWFA" evidence="1">
    <location>
        <begin position="5"/>
        <end position="178"/>
    </location>
</feature>
<feature type="non-terminal residue" evidence="2">
    <location>
        <position position="1"/>
    </location>
</feature>
<dbReference type="Gene3D" id="3.40.50.410">
    <property type="entry name" value="von Willebrand factor, type A domain"/>
    <property type="match status" value="1"/>
</dbReference>
<name>A0ABD0PDB6_CIRMR</name>
<proteinExistence type="predicted"/>
<dbReference type="PROSITE" id="PS50234">
    <property type="entry name" value="VWFA"/>
    <property type="match status" value="1"/>
</dbReference>
<dbReference type="PRINTS" id="PR00453">
    <property type="entry name" value="VWFADOMAIN"/>
</dbReference>
<dbReference type="AlphaFoldDB" id="A0ABD0PDB6"/>
<organism evidence="2 3">
    <name type="scientific">Cirrhinus mrigala</name>
    <name type="common">Mrigala</name>
    <dbReference type="NCBI Taxonomy" id="683832"/>
    <lineage>
        <taxon>Eukaryota</taxon>
        <taxon>Metazoa</taxon>
        <taxon>Chordata</taxon>
        <taxon>Craniata</taxon>
        <taxon>Vertebrata</taxon>
        <taxon>Euteleostomi</taxon>
        <taxon>Actinopterygii</taxon>
        <taxon>Neopterygii</taxon>
        <taxon>Teleostei</taxon>
        <taxon>Ostariophysi</taxon>
        <taxon>Cypriniformes</taxon>
        <taxon>Cyprinidae</taxon>
        <taxon>Labeoninae</taxon>
        <taxon>Labeonini</taxon>
        <taxon>Cirrhinus</taxon>
    </lineage>
</organism>
<dbReference type="PANTHER" id="PTHR24020:SF87">
    <property type="entry name" value="COLLAGEN ALPHA-1(VI) CHAIN-LIKE"/>
    <property type="match status" value="1"/>
</dbReference>
<dbReference type="SUPFAM" id="SSF53300">
    <property type="entry name" value="vWA-like"/>
    <property type="match status" value="1"/>
</dbReference>
<evidence type="ECO:0000259" key="1">
    <source>
        <dbReference type="PROSITE" id="PS50234"/>
    </source>
</evidence>
<feature type="non-terminal residue" evidence="2">
    <location>
        <position position="178"/>
    </location>
</feature>
<dbReference type="EMBL" id="JAMKFB020000016">
    <property type="protein sequence ID" value="KAL0171321.1"/>
    <property type="molecule type" value="Genomic_DNA"/>
</dbReference>
<protein>
    <recommendedName>
        <fullName evidence="1">VWFA domain-containing protein</fullName>
    </recommendedName>
</protein>
<sequence>VQPLELVFVIDSSESVGPENFEVIKDFMNTLIDRASVSPEVTRVGIVLYSHINLVVTSIQHRLSRDEVKAAIRRMPYIGEGTYTGSGIRKANEIFRFARPGVKKMAVVITDGQTDHRDTVKLEDAVREAHSADITMLVIGVVNQSNPIYEDFKQELKSIASPPKEQHVFSIEDFRMLF</sequence>
<dbReference type="Pfam" id="PF00092">
    <property type="entry name" value="VWA"/>
    <property type="match status" value="1"/>
</dbReference>
<dbReference type="InterPro" id="IPR036465">
    <property type="entry name" value="vWFA_dom_sf"/>
</dbReference>
<gene>
    <name evidence="2" type="ORF">M9458_031632</name>
</gene>
<evidence type="ECO:0000313" key="2">
    <source>
        <dbReference type="EMBL" id="KAL0171321.1"/>
    </source>
</evidence>
<evidence type="ECO:0000313" key="3">
    <source>
        <dbReference type="Proteomes" id="UP001529510"/>
    </source>
</evidence>
<reference evidence="2 3" key="1">
    <citation type="submission" date="2024-05" db="EMBL/GenBank/DDBJ databases">
        <title>Genome sequencing and assembly of Indian major carp, Cirrhinus mrigala (Hamilton, 1822).</title>
        <authorList>
            <person name="Mohindra V."/>
            <person name="Chowdhury L.M."/>
            <person name="Lal K."/>
            <person name="Jena J.K."/>
        </authorList>
    </citation>
    <scope>NUCLEOTIDE SEQUENCE [LARGE SCALE GENOMIC DNA]</scope>
    <source>
        <strain evidence="2">CM1030</strain>
        <tissue evidence="2">Blood</tissue>
    </source>
</reference>
<dbReference type="InterPro" id="IPR002035">
    <property type="entry name" value="VWF_A"/>
</dbReference>
<keyword evidence="3" id="KW-1185">Reference proteome</keyword>
<dbReference type="InterPro" id="IPR050525">
    <property type="entry name" value="ECM_Assembly_Org"/>
</dbReference>
<dbReference type="SMART" id="SM00327">
    <property type="entry name" value="VWA"/>
    <property type="match status" value="1"/>
</dbReference>